<dbReference type="Proteomes" id="UP000192727">
    <property type="component" value="Chromosome"/>
</dbReference>
<dbReference type="PANTHER" id="PTHR42681">
    <property type="entry name" value="MALONYL-COA-ACYL CARRIER PROTEIN TRANSACYLASE, MITOCHONDRIAL"/>
    <property type="match status" value="1"/>
</dbReference>
<evidence type="ECO:0000256" key="1">
    <source>
        <dbReference type="ARBA" id="ARBA00013258"/>
    </source>
</evidence>
<accession>A0A1V0UYB1</accession>
<protein>
    <recommendedName>
        <fullName evidence="1">[acyl-carrier-protein] S-malonyltransferase</fullName>
        <ecNumber evidence="1">2.3.1.39</ecNumber>
    </recommendedName>
</protein>
<keyword evidence="3" id="KW-0012">Acyltransferase</keyword>
<dbReference type="SUPFAM" id="SSF55048">
    <property type="entry name" value="Probable ACP-binding domain of malonyl-CoA ACP transacylase"/>
    <property type="match status" value="1"/>
</dbReference>
<dbReference type="GO" id="GO:0006633">
    <property type="term" value="P:fatty acid biosynthetic process"/>
    <property type="evidence" value="ECO:0007669"/>
    <property type="project" value="TreeGrafter"/>
</dbReference>
<dbReference type="AlphaFoldDB" id="A0A1V0UYB1"/>
<dbReference type="InterPro" id="IPR016035">
    <property type="entry name" value="Acyl_Trfase/lysoPLipase"/>
</dbReference>
<organism evidence="6 7">
    <name type="scientific">Paenibacillus larvae subsp. pulvifaciens</name>
    <dbReference type="NCBI Taxonomy" id="1477"/>
    <lineage>
        <taxon>Bacteria</taxon>
        <taxon>Bacillati</taxon>
        <taxon>Bacillota</taxon>
        <taxon>Bacilli</taxon>
        <taxon>Bacillales</taxon>
        <taxon>Paenibacillaceae</taxon>
        <taxon>Paenibacillus</taxon>
    </lineage>
</organism>
<dbReference type="EMBL" id="CP020557">
    <property type="protein sequence ID" value="ARF70204.1"/>
    <property type="molecule type" value="Genomic_DNA"/>
</dbReference>
<evidence type="ECO:0000313" key="6">
    <source>
        <dbReference type="EMBL" id="ARF70204.1"/>
    </source>
</evidence>
<dbReference type="SUPFAM" id="SSF52151">
    <property type="entry name" value="FabD/lysophospholipase-like"/>
    <property type="match status" value="1"/>
</dbReference>
<dbReference type="PANTHER" id="PTHR42681:SF1">
    <property type="entry name" value="MALONYL-COA-ACYL CARRIER PROTEIN TRANSACYLASE, MITOCHONDRIAL"/>
    <property type="match status" value="1"/>
</dbReference>
<sequence>MSLAFLFPGQGSQVVEMGKSFWDDFVLAKRRFEEASDAISFDLKKLCFDGNMNELTLTMNAQPAILTVSVIAFDVYMQEIGVMPNFLAGHSLGEYSALVCAGALSFQDAVRLVRQRGIIMQHADPEQLGTMAAVSGIRLQALQELCEKISTKEYPVQVACMNTDQQHVISGHRHAVQKILRITDRLGTKHSYLHVSAPFHSPMMKPAAEQFQLQLDQCKFGKAEWPIVSNVTAVPYRTGDSIAEQLKLQMTMPVRWVESMYYLLMNEVNEVIEFGPKHVLTSLMKKITNHVAAYSFSQPADLRLISDSSKRNHNIFHARKKLLHKMLVKAMIAKNYNEDSLSYAALVIPLFAQLQLAQERTEKMGDKLTEEELNHSIHLCKTIFAAKQIPVQEQLQILK</sequence>
<evidence type="ECO:0000256" key="2">
    <source>
        <dbReference type="ARBA" id="ARBA00022679"/>
    </source>
</evidence>
<dbReference type="Pfam" id="PF00698">
    <property type="entry name" value="Acyl_transf_1"/>
    <property type="match status" value="1"/>
</dbReference>
<dbReference type="EC" id="2.3.1.39" evidence="1"/>
<keyword evidence="2 6" id="KW-0808">Transferase</keyword>
<dbReference type="GO" id="GO:0004314">
    <property type="term" value="F:[acyl-carrier-protein] S-malonyltransferase activity"/>
    <property type="evidence" value="ECO:0007669"/>
    <property type="project" value="UniProtKB-EC"/>
</dbReference>
<dbReference type="SMART" id="SM00827">
    <property type="entry name" value="PKS_AT"/>
    <property type="match status" value="1"/>
</dbReference>
<dbReference type="InterPro" id="IPR050858">
    <property type="entry name" value="Mal-CoA-ACP_Trans/PKS_FabD"/>
</dbReference>
<evidence type="ECO:0000256" key="4">
    <source>
        <dbReference type="ARBA" id="ARBA00048462"/>
    </source>
</evidence>
<dbReference type="NCBIfam" id="TIGR00128">
    <property type="entry name" value="fabD"/>
    <property type="match status" value="1"/>
</dbReference>
<proteinExistence type="predicted"/>
<evidence type="ECO:0000256" key="3">
    <source>
        <dbReference type="ARBA" id="ARBA00023315"/>
    </source>
</evidence>
<gene>
    <name evidence="6" type="ORF">B7C51_23715</name>
</gene>
<dbReference type="RefSeq" id="WP_083041413.1">
    <property type="nucleotide sequence ID" value="NZ_CP020557.1"/>
</dbReference>
<feature type="domain" description="Malonyl-CoA:ACP transacylase (MAT)" evidence="5">
    <location>
        <begin position="6"/>
        <end position="313"/>
    </location>
</feature>
<comment type="catalytic activity">
    <reaction evidence="4">
        <text>holo-[ACP] + malonyl-CoA = malonyl-[ACP] + CoA</text>
        <dbReference type="Rhea" id="RHEA:41792"/>
        <dbReference type="Rhea" id="RHEA-COMP:9623"/>
        <dbReference type="Rhea" id="RHEA-COMP:9685"/>
        <dbReference type="ChEBI" id="CHEBI:57287"/>
        <dbReference type="ChEBI" id="CHEBI:57384"/>
        <dbReference type="ChEBI" id="CHEBI:64479"/>
        <dbReference type="ChEBI" id="CHEBI:78449"/>
        <dbReference type="EC" id="2.3.1.39"/>
    </reaction>
</comment>
<name>A0A1V0UYB1_9BACL</name>
<dbReference type="InterPro" id="IPR004410">
    <property type="entry name" value="Malonyl_CoA-ACP_transAc_FabD"/>
</dbReference>
<dbReference type="Gene3D" id="3.30.70.250">
    <property type="entry name" value="Malonyl-CoA ACP transacylase, ACP-binding"/>
    <property type="match status" value="1"/>
</dbReference>
<dbReference type="InterPro" id="IPR016036">
    <property type="entry name" value="Malonyl_transacylase_ACP-bd"/>
</dbReference>
<dbReference type="InterPro" id="IPR001227">
    <property type="entry name" value="Ac_transferase_dom_sf"/>
</dbReference>
<dbReference type="InterPro" id="IPR014043">
    <property type="entry name" value="Acyl_transferase_dom"/>
</dbReference>
<dbReference type="Gene3D" id="3.40.366.10">
    <property type="entry name" value="Malonyl-Coenzyme A Acyl Carrier Protein, domain 2"/>
    <property type="match status" value="1"/>
</dbReference>
<evidence type="ECO:0000313" key="7">
    <source>
        <dbReference type="Proteomes" id="UP000192727"/>
    </source>
</evidence>
<evidence type="ECO:0000259" key="5">
    <source>
        <dbReference type="SMART" id="SM00827"/>
    </source>
</evidence>
<reference evidence="6 7" key="1">
    <citation type="submission" date="2017-03" db="EMBL/GenBank/DDBJ databases">
        <title>Paenibacillus larvae genome sequencing.</title>
        <authorList>
            <person name="Dingman D.W."/>
        </authorList>
    </citation>
    <scope>NUCLEOTIDE SEQUENCE [LARGE SCALE GENOMIC DNA]</scope>
    <source>
        <strain evidence="6 7">SAG 10367</strain>
    </source>
</reference>